<evidence type="ECO:0000313" key="2">
    <source>
        <dbReference type="Proteomes" id="UP001163387"/>
    </source>
</evidence>
<protein>
    <recommendedName>
        <fullName evidence="3">Spiroplasmavirus-related protein</fullName>
    </recommendedName>
</protein>
<dbReference type="Proteomes" id="UP001163387">
    <property type="component" value="Chromosome"/>
</dbReference>
<evidence type="ECO:0008006" key="3">
    <source>
        <dbReference type="Google" id="ProtNLM"/>
    </source>
</evidence>
<accession>A0ABM8BUZ4</accession>
<organism evidence="1 2">
    <name type="scientific">Spiroplasma ixodetis</name>
    <dbReference type="NCBI Taxonomy" id="2141"/>
    <lineage>
        <taxon>Bacteria</taxon>
        <taxon>Bacillati</taxon>
        <taxon>Mycoplasmatota</taxon>
        <taxon>Mollicutes</taxon>
        <taxon>Entomoplasmatales</taxon>
        <taxon>Spiroplasmataceae</taxon>
        <taxon>Spiroplasma</taxon>
    </lineage>
</organism>
<name>A0ABM8BUZ4_9MOLU</name>
<reference evidence="1 2" key="1">
    <citation type="journal article" date="2022" name="Front. Microbiol.">
        <title>Male-killing mechanisms vary between Spiroplasma species.</title>
        <authorList>
            <person name="Arai H."/>
            <person name="Inoue M."/>
            <person name="Kageyama D."/>
        </authorList>
    </citation>
    <scope>NUCLEOTIDE SEQUENCE [LARGE SCALE GENOMIC DNA]</scope>
    <source>
        <strain evidence="2">sHm</strain>
    </source>
</reference>
<keyword evidence="2" id="KW-1185">Reference proteome</keyword>
<proteinExistence type="predicted"/>
<dbReference type="RefSeq" id="WP_281749570.1">
    <property type="nucleotide sequence ID" value="NZ_AP026933.1"/>
</dbReference>
<sequence length="217" mass="25398">MWGEVRKLLSILKPNELTTLKTELNKLFIKPVKKINNLLKDNTKDLNDKDIEETDNKDEKGWVVLSSSWLKKGNFYKSNKSLKLGLLQVLIQSDTSKNKRWYGPYTYPNVPEETWNLMKAAKGKNGNGAGTIFWRYFLRGFLPSQIRSYVKKQLKEQKGISKGKQRYNIIKSTNINVLKTTAFINRLERGFFKLKEFKSLPKTEGFSPFMYYFNFIT</sequence>
<gene>
    <name evidence="1" type="ORF">SHM_13340</name>
</gene>
<dbReference type="EMBL" id="AP026933">
    <property type="protein sequence ID" value="BDT03688.1"/>
    <property type="molecule type" value="Genomic_DNA"/>
</dbReference>
<evidence type="ECO:0000313" key="1">
    <source>
        <dbReference type="EMBL" id="BDT03688.1"/>
    </source>
</evidence>